<feature type="chain" id="PRO_5009182795" evidence="1">
    <location>
        <begin position="22"/>
        <end position="203"/>
    </location>
</feature>
<evidence type="ECO:0000313" key="3">
    <source>
        <dbReference type="Proteomes" id="UP000095705"/>
    </source>
</evidence>
<dbReference type="AlphaFoldDB" id="A0A1E5P0P1"/>
<evidence type="ECO:0000313" key="2">
    <source>
        <dbReference type="EMBL" id="OEJ22614.1"/>
    </source>
</evidence>
<accession>A0A1E5P0P1</accession>
<comment type="caution">
    <text evidence="2">The sequence shown here is derived from an EMBL/GenBank/DDBJ whole genome shotgun (WGS) entry which is preliminary data.</text>
</comment>
<gene>
    <name evidence="2" type="ORF">BGK67_32585</name>
</gene>
<protein>
    <submittedName>
        <fullName evidence="2">Uncharacterized protein</fullName>
    </submittedName>
</protein>
<sequence>MSAAGVAVALTASMGASVSHAAEGSTLGVPTGSISADGKFFAPGPNTVVKRTEAPAGNSPLSAESASPVAPAPAGTAAYYNIKNAHWIAQSCGTNMIQQTSGQGKTTLVLSVEKSVAATVTKEVNVDLKYVSAGMGWSVTSTYGVKNESRFEVPDGKWGTVQAFPLFDVYEGEAWAGVGGDLPTGKRVWAYKPVGVCFNQWAQ</sequence>
<keyword evidence="1" id="KW-0732">Signal</keyword>
<name>A0A1E5P0P1_9ACTN</name>
<feature type="signal peptide" evidence="1">
    <location>
        <begin position="1"/>
        <end position="21"/>
    </location>
</feature>
<dbReference type="EMBL" id="MEHK01000002">
    <property type="protein sequence ID" value="OEJ22614.1"/>
    <property type="molecule type" value="Genomic_DNA"/>
</dbReference>
<keyword evidence="3" id="KW-1185">Reference proteome</keyword>
<organism evidence="2 3">
    <name type="scientific">Streptomyces subrutilus</name>
    <dbReference type="NCBI Taxonomy" id="36818"/>
    <lineage>
        <taxon>Bacteria</taxon>
        <taxon>Bacillati</taxon>
        <taxon>Actinomycetota</taxon>
        <taxon>Actinomycetes</taxon>
        <taxon>Kitasatosporales</taxon>
        <taxon>Streptomycetaceae</taxon>
        <taxon>Streptomyces</taxon>
    </lineage>
</organism>
<dbReference type="Proteomes" id="UP000095705">
    <property type="component" value="Unassembled WGS sequence"/>
</dbReference>
<proteinExistence type="predicted"/>
<reference evidence="2 3" key="1">
    <citation type="submission" date="2016-08" db="EMBL/GenBank/DDBJ databases">
        <title>The complete genome of Streptomyces subrutilus 10-1-1.</title>
        <authorList>
            <person name="Chen X."/>
        </authorList>
    </citation>
    <scope>NUCLEOTIDE SEQUENCE [LARGE SCALE GENOMIC DNA]</scope>
    <source>
        <strain evidence="2 3">10-1-1</strain>
    </source>
</reference>
<evidence type="ECO:0000256" key="1">
    <source>
        <dbReference type="SAM" id="SignalP"/>
    </source>
</evidence>